<reference evidence="1 2" key="1">
    <citation type="submission" date="2011-09" db="EMBL/GenBank/DDBJ databases">
        <authorList>
            <consortium name="US DOE Joint Genome Institute (JGI-PGF)"/>
            <person name="Lucas S."/>
            <person name="Han J."/>
            <person name="Lapidus A."/>
            <person name="Cheng J.-F."/>
            <person name="Goodwin L."/>
            <person name="Pitluck S."/>
            <person name="Peters L."/>
            <person name="Land M.L."/>
            <person name="Hauser L."/>
            <person name="Orellana R."/>
            <person name="Lovley D."/>
            <person name="Woyke T.J."/>
        </authorList>
    </citation>
    <scope>NUCLEOTIDE SEQUENCE [LARGE SCALE GENOMIC DNA]</scope>
    <source>
        <strain evidence="1 2">2ac9</strain>
    </source>
</reference>
<dbReference type="Proteomes" id="UP000005778">
    <property type="component" value="Chromosome"/>
</dbReference>
<name>I5AZZ8_9BACT</name>
<gene>
    <name evidence="1" type="ORF">DespoDRAFT_00827</name>
</gene>
<evidence type="ECO:0000313" key="1">
    <source>
        <dbReference type="EMBL" id="EIM62811.1"/>
    </source>
</evidence>
<evidence type="ECO:0000313" key="2">
    <source>
        <dbReference type="Proteomes" id="UP000005778"/>
    </source>
</evidence>
<sequence>MHKIFISGSMRIKNIDKAVINRVNNIINSKFGIIIGDADGVDSSIQNYLKNTNYDEVTVYCTGQIPRNNLGSWSINPIVTDKKPGTREYFTAKDLSMAKDCDFGLMIWDSKSTGTLSNVLELLYSNKKSLVFVNKLKQFFEITNVESFEKLISVMSEAYFEKADKKIKLRNKLKQLKNKQLELFD</sequence>
<protein>
    <submittedName>
        <fullName evidence="1">Uncharacterized protein</fullName>
    </submittedName>
</protein>
<proteinExistence type="predicted"/>
<reference evidence="1 2" key="2">
    <citation type="submission" date="2012-02" db="EMBL/GenBank/DDBJ databases">
        <title>Improved High-Quality Draft sequence of Desulfobacter postgatei 2ac9.</title>
        <authorList>
            <consortium name="US DOE Joint Genome Institute"/>
            <person name="Lucas S."/>
            <person name="Han J."/>
            <person name="Lapidus A."/>
            <person name="Cheng J.-F."/>
            <person name="Goodwin L."/>
            <person name="Pitluck S."/>
            <person name="Peters L."/>
            <person name="Ovchinnikova G."/>
            <person name="Held B."/>
            <person name="Detter J.C."/>
            <person name="Han C."/>
            <person name="Tapia R."/>
            <person name="Land M."/>
            <person name="Hauser L."/>
            <person name="Kyrpides N."/>
            <person name="Ivanova N."/>
            <person name="Pagani I."/>
            <person name="Orellana R."/>
            <person name="Lovley D."/>
            <person name="Woyke T."/>
        </authorList>
    </citation>
    <scope>NUCLEOTIDE SEQUENCE [LARGE SCALE GENOMIC DNA]</scope>
    <source>
        <strain evidence="1 2">2ac9</strain>
    </source>
</reference>
<dbReference type="eggNOG" id="COG5606">
    <property type="taxonomic scope" value="Bacteria"/>
</dbReference>
<dbReference type="EMBL" id="CM001488">
    <property type="protein sequence ID" value="EIM62811.1"/>
    <property type="molecule type" value="Genomic_DNA"/>
</dbReference>
<keyword evidence="2" id="KW-1185">Reference proteome</keyword>
<dbReference type="AlphaFoldDB" id="I5AZZ8"/>
<dbReference type="RefSeq" id="WP_004071605.1">
    <property type="nucleotide sequence ID" value="NZ_CM001488.1"/>
</dbReference>
<dbReference type="HOGENOM" id="CLU_096820_0_0_7"/>
<dbReference type="OrthoDB" id="9798416at2"/>
<accession>I5AZZ8</accession>
<dbReference type="STRING" id="879212.DespoDRAFT_00827"/>
<organism evidence="1 2">
    <name type="scientific">Desulfobacter postgatei 2ac9</name>
    <dbReference type="NCBI Taxonomy" id="879212"/>
    <lineage>
        <taxon>Bacteria</taxon>
        <taxon>Pseudomonadati</taxon>
        <taxon>Thermodesulfobacteriota</taxon>
        <taxon>Desulfobacteria</taxon>
        <taxon>Desulfobacterales</taxon>
        <taxon>Desulfobacteraceae</taxon>
        <taxon>Desulfobacter</taxon>
    </lineage>
</organism>